<name>A0AAV4JTI6_9GAST</name>
<organism evidence="3 4">
    <name type="scientific">Elysia marginata</name>
    <dbReference type="NCBI Taxonomy" id="1093978"/>
    <lineage>
        <taxon>Eukaryota</taxon>
        <taxon>Metazoa</taxon>
        <taxon>Spiralia</taxon>
        <taxon>Lophotrochozoa</taxon>
        <taxon>Mollusca</taxon>
        <taxon>Gastropoda</taxon>
        <taxon>Heterobranchia</taxon>
        <taxon>Euthyneura</taxon>
        <taxon>Panpulmonata</taxon>
        <taxon>Sacoglossa</taxon>
        <taxon>Placobranchoidea</taxon>
        <taxon>Plakobranchidae</taxon>
        <taxon>Elysia</taxon>
    </lineage>
</organism>
<evidence type="ECO:0000313" key="3">
    <source>
        <dbReference type="EMBL" id="GFS25651.1"/>
    </source>
</evidence>
<dbReference type="GO" id="GO:0016301">
    <property type="term" value="F:kinase activity"/>
    <property type="evidence" value="ECO:0007669"/>
    <property type="project" value="UniProtKB-KW"/>
</dbReference>
<accession>A0AAV4JTI6</accession>
<dbReference type="Pfam" id="PF07679">
    <property type="entry name" value="I-set"/>
    <property type="match status" value="1"/>
</dbReference>
<dbReference type="InterPro" id="IPR003599">
    <property type="entry name" value="Ig_sub"/>
</dbReference>
<dbReference type="AlphaFoldDB" id="A0AAV4JTI6"/>
<dbReference type="InterPro" id="IPR007110">
    <property type="entry name" value="Ig-like_dom"/>
</dbReference>
<evidence type="ECO:0000259" key="2">
    <source>
        <dbReference type="PROSITE" id="PS50835"/>
    </source>
</evidence>
<dbReference type="PANTHER" id="PTHR10075:SF14">
    <property type="entry name" value="CELL ADHESION MOLECULE DSCAM2-RELATED"/>
    <property type="match status" value="1"/>
</dbReference>
<dbReference type="InterPro" id="IPR013783">
    <property type="entry name" value="Ig-like_fold"/>
</dbReference>
<proteinExistence type="predicted"/>
<dbReference type="SUPFAM" id="SSF48726">
    <property type="entry name" value="Immunoglobulin"/>
    <property type="match status" value="3"/>
</dbReference>
<evidence type="ECO:0000256" key="1">
    <source>
        <dbReference type="ARBA" id="ARBA00023319"/>
    </source>
</evidence>
<keyword evidence="1" id="KW-0393">Immunoglobulin domain</keyword>
<dbReference type="Proteomes" id="UP000762676">
    <property type="component" value="Unassembled WGS sequence"/>
</dbReference>
<comment type="caution">
    <text evidence="3">The sequence shown here is derived from an EMBL/GenBank/DDBJ whole genome shotgun (WGS) entry which is preliminary data.</text>
</comment>
<evidence type="ECO:0000313" key="4">
    <source>
        <dbReference type="Proteomes" id="UP000762676"/>
    </source>
</evidence>
<dbReference type="InterPro" id="IPR036179">
    <property type="entry name" value="Ig-like_dom_sf"/>
</dbReference>
<dbReference type="PANTHER" id="PTHR10075">
    <property type="entry name" value="BASIGIN RELATED"/>
    <property type="match status" value="1"/>
</dbReference>
<protein>
    <submittedName>
        <fullName evidence="3">Tyrosine-protein kinase-like 7</fullName>
    </submittedName>
</protein>
<dbReference type="EMBL" id="BMAT01007070">
    <property type="protein sequence ID" value="GFS25651.1"/>
    <property type="molecule type" value="Genomic_DNA"/>
</dbReference>
<dbReference type="PROSITE" id="PS50835">
    <property type="entry name" value="IG_LIKE"/>
    <property type="match status" value="1"/>
</dbReference>
<keyword evidence="3" id="KW-0808">Transferase</keyword>
<keyword evidence="4" id="KW-1185">Reference proteome</keyword>
<keyword evidence="3" id="KW-0418">Kinase</keyword>
<dbReference type="Gene3D" id="2.60.40.10">
    <property type="entry name" value="Immunoglobulins"/>
    <property type="match status" value="3"/>
</dbReference>
<dbReference type="SMART" id="SM00409">
    <property type="entry name" value="IG"/>
    <property type="match status" value="3"/>
</dbReference>
<dbReference type="InterPro" id="IPR013098">
    <property type="entry name" value="Ig_I-set"/>
</dbReference>
<sequence>MSQDLVSQQANGAVFAAIFFRIFPEEGKVQEIGPRLRLTNITAERNGVYSCRAENTAGTIESSENCIINVKAPGYPYLQEDKFTPYQLALKYQAARLDCPFQDGTRVDWFSEHAKLQNPSSRYTIYPNGSLYFPEVQGSDEGTYRCESYGVQSSKSQSFTAELILSDLKPITPQSFEPRLRPDFPIVIPANQNFEIKVFPPSGRPRPDYRWLDSKGRLVGTSGNVRVEDDTTLVFEKAQEDDAGNFTFVANNTWGEKRKRVWIVVSITLVTIASRSNLGNHDKAAVTLVTMTSRSNLGNHDKPQQP</sequence>
<gene>
    <name evidence="3" type="ORF">ElyMa_003446800</name>
</gene>
<feature type="domain" description="Ig-like" evidence="2">
    <location>
        <begin position="34"/>
        <end position="158"/>
    </location>
</feature>
<reference evidence="3 4" key="1">
    <citation type="journal article" date="2021" name="Elife">
        <title>Chloroplast acquisition without the gene transfer in kleptoplastic sea slugs, Plakobranchus ocellatus.</title>
        <authorList>
            <person name="Maeda T."/>
            <person name="Takahashi S."/>
            <person name="Yoshida T."/>
            <person name="Shimamura S."/>
            <person name="Takaki Y."/>
            <person name="Nagai Y."/>
            <person name="Toyoda A."/>
            <person name="Suzuki Y."/>
            <person name="Arimoto A."/>
            <person name="Ishii H."/>
            <person name="Satoh N."/>
            <person name="Nishiyama T."/>
            <person name="Hasebe M."/>
            <person name="Maruyama T."/>
            <person name="Minagawa J."/>
            <person name="Obokata J."/>
            <person name="Shigenobu S."/>
        </authorList>
    </citation>
    <scope>NUCLEOTIDE SEQUENCE [LARGE SCALE GENOMIC DNA]</scope>
</reference>
<dbReference type="CDD" id="cd00096">
    <property type="entry name" value="Ig"/>
    <property type="match status" value="1"/>
</dbReference>